<dbReference type="PANTHER" id="PTHR47666">
    <property type="entry name" value="PROTEIN VASCULAR ASSOCIATED DEATH 1, CHLOROPLASTIC"/>
    <property type="match status" value="1"/>
</dbReference>
<evidence type="ECO:0000256" key="3">
    <source>
        <dbReference type="SAM" id="MobiDB-lite"/>
    </source>
</evidence>
<keyword evidence="7" id="KW-1185">Reference proteome</keyword>
<dbReference type="GO" id="GO:0016020">
    <property type="term" value="C:membrane"/>
    <property type="evidence" value="ECO:0007669"/>
    <property type="project" value="UniProtKB-SubCell"/>
</dbReference>
<dbReference type="PROSITE" id="PS51778">
    <property type="entry name" value="VAST"/>
    <property type="match status" value="1"/>
</dbReference>
<dbReference type="InterPro" id="IPR031968">
    <property type="entry name" value="VASt"/>
</dbReference>
<gene>
    <name evidence="6" type="ORF">TrRE_jg7944</name>
</gene>
<feature type="domain" description="VASt" evidence="5">
    <location>
        <begin position="196"/>
        <end position="367"/>
    </location>
</feature>
<evidence type="ECO:0000313" key="6">
    <source>
        <dbReference type="EMBL" id="GMH61210.1"/>
    </source>
</evidence>
<evidence type="ECO:0000313" key="7">
    <source>
        <dbReference type="Proteomes" id="UP001165082"/>
    </source>
</evidence>
<keyword evidence="4" id="KW-1133">Transmembrane helix</keyword>
<keyword evidence="2 4" id="KW-0472">Membrane</keyword>
<sequence length="452" mass="48803">MQVPEGIGAMERDPCTLSLSLPSLPAPPVVHSVDCDSDSLKGKLYVTAKGVGFYANMFGINRKWEAHYLSGLGYDAPSSSSTSAPSSPTGRAPSPSSSNPSHPIYRILSFTLTSSDSITLVLYAPNANPNTVVKSLKFKQPLIYGMWDLLLNHAVKAITRNTHGLGELQSITGNSNSEPDVWECGPSPVSPVRDLKWNLWAPEGLSMSLTLEDFMATFLCNEAVEGVGKYHSENCADEVHNVSPWRRVPGSPAGRYSRAVDFTTKVVGSPIGPDKTAATKTQTMDWGTNGFVITTITDLKDIPSADAFVVRDVVSVLRAGEEDIRIHCSYQVDFLKSSFWKSIIESKTKNETKTWVTTYYKWAEGLKGKGGGGGSTTADNGVAVEEQEGPEKPALAASNSLLLAISALQGLVILVLIYLHVKQNRTNKMLQELQLSMASLETSVASCPSRLT</sequence>
<dbReference type="AlphaFoldDB" id="A0A9W7A4H8"/>
<evidence type="ECO:0000256" key="4">
    <source>
        <dbReference type="SAM" id="Phobius"/>
    </source>
</evidence>
<proteinExistence type="predicted"/>
<name>A0A9W7A4H8_9STRA</name>
<organism evidence="6 7">
    <name type="scientific">Triparma retinervis</name>
    <dbReference type="NCBI Taxonomy" id="2557542"/>
    <lineage>
        <taxon>Eukaryota</taxon>
        <taxon>Sar</taxon>
        <taxon>Stramenopiles</taxon>
        <taxon>Ochrophyta</taxon>
        <taxon>Bolidophyceae</taxon>
        <taxon>Parmales</taxon>
        <taxon>Triparmaceae</taxon>
        <taxon>Triparma</taxon>
    </lineage>
</organism>
<feature type="transmembrane region" description="Helical" evidence="4">
    <location>
        <begin position="401"/>
        <end position="421"/>
    </location>
</feature>
<dbReference type="Proteomes" id="UP001165082">
    <property type="component" value="Unassembled WGS sequence"/>
</dbReference>
<evidence type="ECO:0000256" key="1">
    <source>
        <dbReference type="ARBA" id="ARBA00004370"/>
    </source>
</evidence>
<comment type="subcellular location">
    <subcellularLocation>
        <location evidence="1">Membrane</location>
    </subcellularLocation>
</comment>
<protein>
    <recommendedName>
        <fullName evidence="5">VASt domain-containing protein</fullName>
    </recommendedName>
</protein>
<dbReference type="OrthoDB" id="2162691at2759"/>
<reference evidence="6" key="1">
    <citation type="submission" date="2022-07" db="EMBL/GenBank/DDBJ databases">
        <title>Genome analysis of Parmales, a sister group of diatoms, reveals the evolutionary specialization of diatoms from phago-mixotrophs to photoautotrophs.</title>
        <authorList>
            <person name="Ban H."/>
            <person name="Sato S."/>
            <person name="Yoshikawa S."/>
            <person name="Kazumasa Y."/>
            <person name="Nakamura Y."/>
            <person name="Ichinomiya M."/>
            <person name="Saitoh K."/>
            <person name="Sato N."/>
            <person name="Blanc-Mathieu R."/>
            <person name="Endo H."/>
            <person name="Kuwata A."/>
            <person name="Ogata H."/>
        </authorList>
    </citation>
    <scope>NUCLEOTIDE SEQUENCE</scope>
</reference>
<comment type="caution">
    <text evidence="6">The sequence shown here is derived from an EMBL/GenBank/DDBJ whole genome shotgun (WGS) entry which is preliminary data.</text>
</comment>
<feature type="region of interest" description="Disordered" evidence="3">
    <location>
        <begin position="79"/>
        <end position="100"/>
    </location>
</feature>
<dbReference type="PANTHER" id="PTHR47666:SF1">
    <property type="entry name" value="PROTEIN VASCULAR ASSOCIATED DEATH 1, CHLOROPLASTIC"/>
    <property type="match status" value="1"/>
</dbReference>
<accession>A0A9W7A4H8</accession>
<dbReference type="EMBL" id="BRXZ01001064">
    <property type="protein sequence ID" value="GMH61210.1"/>
    <property type="molecule type" value="Genomic_DNA"/>
</dbReference>
<evidence type="ECO:0000259" key="5">
    <source>
        <dbReference type="PROSITE" id="PS51778"/>
    </source>
</evidence>
<evidence type="ECO:0000256" key="2">
    <source>
        <dbReference type="ARBA" id="ARBA00023136"/>
    </source>
</evidence>
<keyword evidence="4" id="KW-0812">Transmembrane</keyword>
<dbReference type="Pfam" id="PF16016">
    <property type="entry name" value="VASt"/>
    <property type="match status" value="1"/>
</dbReference>